<evidence type="ECO:0000256" key="9">
    <source>
        <dbReference type="ARBA" id="ARBA00031586"/>
    </source>
</evidence>
<keyword evidence="6 10" id="KW-1133">Transmembrane helix</keyword>
<comment type="subcellular location">
    <subcellularLocation>
        <location evidence="1">Membrane</location>
        <topology evidence="1">Multi-pass membrane protein</topology>
    </subcellularLocation>
</comment>
<evidence type="ECO:0000256" key="8">
    <source>
        <dbReference type="ARBA" id="ARBA00023136"/>
    </source>
</evidence>
<organism evidence="11">
    <name type="scientific">Cucullaea labiata</name>
    <dbReference type="NCBI Taxonomy" id="142556"/>
    <lineage>
        <taxon>Eukaryota</taxon>
        <taxon>Metazoa</taxon>
        <taxon>Spiralia</taxon>
        <taxon>Lophotrochozoa</taxon>
        <taxon>Mollusca</taxon>
        <taxon>Bivalvia</taxon>
        <taxon>Autobranchia</taxon>
        <taxon>Pteriomorphia</taxon>
        <taxon>Arcoida</taxon>
        <taxon>Arcoidea</taxon>
        <taxon>Cucullaeidae</taxon>
        <taxon>Cucullaea</taxon>
    </lineage>
</organism>
<dbReference type="Pfam" id="PF00420">
    <property type="entry name" value="Oxidored_q2"/>
    <property type="match status" value="1"/>
</dbReference>
<dbReference type="GO" id="GO:0016020">
    <property type="term" value="C:membrane"/>
    <property type="evidence" value="ECO:0007669"/>
    <property type="project" value="UniProtKB-SubCell"/>
</dbReference>
<keyword evidence="5" id="KW-1278">Translocase</keyword>
<dbReference type="EMBL" id="KP091889">
    <property type="protein sequence ID" value="AJY78500.1"/>
    <property type="molecule type" value="Genomic_DNA"/>
</dbReference>
<keyword evidence="11" id="KW-0496">Mitochondrion</keyword>
<dbReference type="AlphaFoldDB" id="A0A141AX65"/>
<proteinExistence type="inferred from homology"/>
<reference evidence="11" key="1">
    <citation type="submission" date="2014-10" db="EMBL/GenBank/DDBJ databases">
        <authorList>
            <person name="Seo M.-J."/>
            <person name="Seok Y.J."/>
            <person name="Cha I.-T."/>
        </authorList>
    </citation>
    <scope>NUCLEOTIDE SEQUENCE</scope>
    <source>
        <strain evidence="11">CL_98</strain>
        <tissue evidence="11">Adductor muscle</tissue>
    </source>
</reference>
<evidence type="ECO:0000256" key="7">
    <source>
        <dbReference type="ARBA" id="ARBA00023027"/>
    </source>
</evidence>
<feature type="transmembrane region" description="Helical" evidence="10">
    <location>
        <begin position="30"/>
        <end position="49"/>
    </location>
</feature>
<comment type="similarity">
    <text evidence="2">Belongs to the complex I subunit 4L family.</text>
</comment>
<sequence length="94" mass="10002">MTGLFFLGSVVFLVSSVGLCFSCKHVLNMLILLEGMFLGVFCCIISYFGGVDCSPLLVLIIMMVCEAGIGLSVVVSVVRSHGNDYVLGLSSQKC</sequence>
<accession>A0A141AX65</accession>
<gene>
    <name evidence="11" type="primary">ND4L</name>
</gene>
<evidence type="ECO:0000256" key="2">
    <source>
        <dbReference type="ARBA" id="ARBA00010519"/>
    </source>
</evidence>
<feature type="transmembrane region" description="Helical" evidence="10">
    <location>
        <begin position="56"/>
        <end position="78"/>
    </location>
</feature>
<evidence type="ECO:0000313" key="11">
    <source>
        <dbReference type="EMBL" id="AJY78500.1"/>
    </source>
</evidence>
<evidence type="ECO:0000256" key="5">
    <source>
        <dbReference type="ARBA" id="ARBA00022967"/>
    </source>
</evidence>
<keyword evidence="4 10" id="KW-0812">Transmembrane</keyword>
<evidence type="ECO:0000256" key="3">
    <source>
        <dbReference type="ARBA" id="ARBA00016612"/>
    </source>
</evidence>
<evidence type="ECO:0000256" key="10">
    <source>
        <dbReference type="SAM" id="Phobius"/>
    </source>
</evidence>
<dbReference type="InterPro" id="IPR039428">
    <property type="entry name" value="NUOK/Mnh_C1-like"/>
</dbReference>
<evidence type="ECO:0000256" key="4">
    <source>
        <dbReference type="ARBA" id="ARBA00022692"/>
    </source>
</evidence>
<name>A0A141AX65_9BIVA</name>
<geneLocation type="mitochondrion" evidence="11"/>
<keyword evidence="8 10" id="KW-0472">Membrane</keyword>
<keyword evidence="7" id="KW-0520">NAD</keyword>
<dbReference type="Gene3D" id="1.10.287.3510">
    <property type="match status" value="1"/>
</dbReference>
<evidence type="ECO:0000256" key="6">
    <source>
        <dbReference type="ARBA" id="ARBA00022989"/>
    </source>
</evidence>
<protein>
    <recommendedName>
        <fullName evidence="3">NADH-ubiquinone oxidoreductase chain 4L</fullName>
    </recommendedName>
    <alternativeName>
        <fullName evidence="9">NADH dehydrogenase subunit 4L</fullName>
    </alternativeName>
</protein>
<evidence type="ECO:0000256" key="1">
    <source>
        <dbReference type="ARBA" id="ARBA00004141"/>
    </source>
</evidence>